<dbReference type="Proteomes" id="UP000663722">
    <property type="component" value="Chromosome"/>
</dbReference>
<protein>
    <submittedName>
        <fullName evidence="4">Uncharacterized protein</fullName>
    </submittedName>
</protein>
<evidence type="ECO:0000313" key="4">
    <source>
        <dbReference type="EMBL" id="QTA89393.1"/>
    </source>
</evidence>
<keyword evidence="3" id="KW-0812">Transmembrane</keyword>
<dbReference type="EMBL" id="CP061800">
    <property type="protein sequence ID" value="QTA89393.1"/>
    <property type="molecule type" value="Genomic_DNA"/>
</dbReference>
<dbReference type="KEGG" id="dmm:dnm_054440"/>
<keyword evidence="1" id="KW-0175">Coiled coil</keyword>
<keyword evidence="3" id="KW-0472">Membrane</keyword>
<feature type="transmembrane region" description="Helical" evidence="3">
    <location>
        <begin position="339"/>
        <end position="356"/>
    </location>
</feature>
<sequence length="598" mass="69739">MLKLRMSPVFIIFIIFSQLFICNSVFGVPTDNRAERKKTKVLLEAIQVEGEEAEKNKISEEEIQEAETPEDKVKRERKHIVTTLESMIHDINILKQRLSDSEKEFKAAEQESEKAAIKEETERLNEHLKSLRTNFGKVIAGINLSAFEQKSETAFKWEEEVSDLLQPVIQELKSMTSRPRQIQKLRSDIAHYENTLPIAKKIIKNIQLIKRETEDEYLIKELKEMEADWRDKEHQIANQLIANRLQLEELTKDEKPLLDSAQGALKNFFKTRGKNILLSFIAFFTVFVVFRLTHQGIYKLKPVKERTFYIRLFDVIYYFVGTAGALFASLAVLYVFGDWVLLTLILIFTIGFLWTAKENIPRFWNQIKLLLNLGPVRENERLIYGGVPWKVTCLNFYTDLENPLLKSQIKLPLHKLTEMVSYPCHKDERWFPCKEGDWVVLSDGTRAQMRTQTHETVRLVLLSGANKSYLTEDFLRLNPLNISENFRLKVTFGVSYDHLFIITDELPETMKKTMEESFRKENYGNYMTDLTVDFKETTPSALELEISAYFSGEVAPLYEKIQKDIYKFCVHACKQNAWNLPHAKIAIRESGEDEDEME</sequence>
<accession>A0A975BPS0</accession>
<evidence type="ECO:0000256" key="3">
    <source>
        <dbReference type="SAM" id="Phobius"/>
    </source>
</evidence>
<reference evidence="4" key="1">
    <citation type="journal article" date="2021" name="Microb. Physiol.">
        <title>Proteogenomic Insights into the Physiology of Marine, Sulfate-Reducing, Filamentous Desulfonema limicola and Desulfonema magnum.</title>
        <authorList>
            <person name="Schnaars V."/>
            <person name="Wohlbrand L."/>
            <person name="Scheve S."/>
            <person name="Hinrichs C."/>
            <person name="Reinhardt R."/>
            <person name="Rabus R."/>
        </authorList>
    </citation>
    <scope>NUCLEOTIDE SEQUENCE</scope>
    <source>
        <strain evidence="4">4be13</strain>
    </source>
</reference>
<dbReference type="AlphaFoldDB" id="A0A975BPS0"/>
<dbReference type="RefSeq" id="WP_207678032.1">
    <property type="nucleotide sequence ID" value="NZ_CP061800.1"/>
</dbReference>
<name>A0A975BPS0_9BACT</name>
<organism evidence="4 5">
    <name type="scientific">Desulfonema magnum</name>
    <dbReference type="NCBI Taxonomy" id="45655"/>
    <lineage>
        <taxon>Bacteria</taxon>
        <taxon>Pseudomonadati</taxon>
        <taxon>Thermodesulfobacteriota</taxon>
        <taxon>Desulfobacteria</taxon>
        <taxon>Desulfobacterales</taxon>
        <taxon>Desulfococcaceae</taxon>
        <taxon>Desulfonema</taxon>
    </lineage>
</organism>
<feature type="coiled-coil region" evidence="1">
    <location>
        <begin position="84"/>
        <end position="134"/>
    </location>
</feature>
<gene>
    <name evidence="4" type="ORF">dnm_054440</name>
</gene>
<feature type="transmembrane region" description="Helical" evidence="3">
    <location>
        <begin position="276"/>
        <end position="294"/>
    </location>
</feature>
<feature type="region of interest" description="Disordered" evidence="2">
    <location>
        <begin position="55"/>
        <end position="75"/>
    </location>
</feature>
<proteinExistence type="predicted"/>
<keyword evidence="3" id="KW-1133">Transmembrane helix</keyword>
<keyword evidence="5" id="KW-1185">Reference proteome</keyword>
<evidence type="ECO:0000256" key="2">
    <source>
        <dbReference type="SAM" id="MobiDB-lite"/>
    </source>
</evidence>
<evidence type="ECO:0000256" key="1">
    <source>
        <dbReference type="SAM" id="Coils"/>
    </source>
</evidence>
<feature type="transmembrane region" description="Helical" evidence="3">
    <location>
        <begin position="315"/>
        <end position="333"/>
    </location>
</feature>
<evidence type="ECO:0000313" key="5">
    <source>
        <dbReference type="Proteomes" id="UP000663722"/>
    </source>
</evidence>